<organism evidence="2">
    <name type="scientific">marine sediment metagenome</name>
    <dbReference type="NCBI Taxonomy" id="412755"/>
    <lineage>
        <taxon>unclassified sequences</taxon>
        <taxon>metagenomes</taxon>
        <taxon>ecological metagenomes</taxon>
    </lineage>
</organism>
<protein>
    <submittedName>
        <fullName evidence="2">Uncharacterized protein</fullName>
    </submittedName>
</protein>
<name>A0A0F9S5T4_9ZZZZ</name>
<keyword evidence="1" id="KW-0472">Membrane</keyword>
<accession>A0A0F9S5T4</accession>
<evidence type="ECO:0000256" key="1">
    <source>
        <dbReference type="SAM" id="Phobius"/>
    </source>
</evidence>
<reference evidence="2" key="1">
    <citation type="journal article" date="2015" name="Nature">
        <title>Complex archaea that bridge the gap between prokaryotes and eukaryotes.</title>
        <authorList>
            <person name="Spang A."/>
            <person name="Saw J.H."/>
            <person name="Jorgensen S.L."/>
            <person name="Zaremba-Niedzwiedzka K."/>
            <person name="Martijn J."/>
            <person name="Lind A.E."/>
            <person name="van Eijk R."/>
            <person name="Schleper C."/>
            <person name="Guy L."/>
            <person name="Ettema T.J."/>
        </authorList>
    </citation>
    <scope>NUCLEOTIDE SEQUENCE</scope>
</reference>
<evidence type="ECO:0000313" key="2">
    <source>
        <dbReference type="EMBL" id="KKN57602.1"/>
    </source>
</evidence>
<gene>
    <name evidence="2" type="ORF">LCGC14_0560460</name>
</gene>
<sequence length="88" mass="10027">MTTEIATLLALLVSLAALVYLRNTDTKRRRVFKLPLWTKPKFDFIAWSVCLLPSVVLLCLELYGPFIMWFAALSLLGWFVALPKPKSV</sequence>
<comment type="caution">
    <text evidence="2">The sequence shown here is derived from an EMBL/GenBank/DDBJ whole genome shotgun (WGS) entry which is preliminary data.</text>
</comment>
<keyword evidence="1" id="KW-0812">Transmembrane</keyword>
<feature type="transmembrane region" description="Helical" evidence="1">
    <location>
        <begin position="44"/>
        <end position="60"/>
    </location>
</feature>
<feature type="transmembrane region" description="Helical" evidence="1">
    <location>
        <begin position="6"/>
        <end position="23"/>
    </location>
</feature>
<dbReference type="AlphaFoldDB" id="A0A0F9S5T4"/>
<dbReference type="EMBL" id="LAZR01000796">
    <property type="protein sequence ID" value="KKN57602.1"/>
    <property type="molecule type" value="Genomic_DNA"/>
</dbReference>
<proteinExistence type="predicted"/>
<keyword evidence="1" id="KW-1133">Transmembrane helix</keyword>